<dbReference type="EMBL" id="MKHE01000020">
    <property type="protein sequence ID" value="OWK04935.1"/>
    <property type="molecule type" value="Genomic_DNA"/>
</dbReference>
<evidence type="ECO:0000256" key="1">
    <source>
        <dbReference type="ARBA" id="ARBA00004370"/>
    </source>
</evidence>
<dbReference type="PANTHER" id="PTHR12080:SF110">
    <property type="entry name" value="IG-LIKE DOMAIN-CONTAINING PROTEIN"/>
    <property type="match status" value="1"/>
</dbReference>
<dbReference type="OrthoDB" id="9835793at2759"/>
<evidence type="ECO:0000259" key="6">
    <source>
        <dbReference type="PROSITE" id="PS50835"/>
    </source>
</evidence>
<keyword evidence="8" id="KW-1185">Reference proteome</keyword>
<protein>
    <recommendedName>
        <fullName evidence="6">Ig-like domain-containing protein</fullName>
    </recommendedName>
</protein>
<dbReference type="PANTHER" id="PTHR12080">
    <property type="entry name" value="SIGNALING LYMPHOCYTIC ACTIVATION MOLECULE"/>
    <property type="match status" value="1"/>
</dbReference>
<feature type="domain" description="Ig-like" evidence="6">
    <location>
        <begin position="1"/>
        <end position="81"/>
    </location>
</feature>
<accession>A0A212CG41</accession>
<dbReference type="InterPro" id="IPR015631">
    <property type="entry name" value="CD2/SLAM_rcpt"/>
</dbReference>
<dbReference type="GO" id="GO:0016020">
    <property type="term" value="C:membrane"/>
    <property type="evidence" value="ECO:0007669"/>
    <property type="project" value="UniProtKB-SubCell"/>
</dbReference>
<proteinExistence type="predicted"/>
<evidence type="ECO:0000313" key="7">
    <source>
        <dbReference type="EMBL" id="OWK04935.1"/>
    </source>
</evidence>
<evidence type="ECO:0000256" key="4">
    <source>
        <dbReference type="ARBA" id="ARBA00023180"/>
    </source>
</evidence>
<evidence type="ECO:0000256" key="2">
    <source>
        <dbReference type="ARBA" id="ARBA00022729"/>
    </source>
</evidence>
<dbReference type="Pfam" id="PF00047">
    <property type="entry name" value="ig"/>
    <property type="match status" value="1"/>
</dbReference>
<organism evidence="7 8">
    <name type="scientific">Cervus elaphus hippelaphus</name>
    <name type="common">European red deer</name>
    <dbReference type="NCBI Taxonomy" id="46360"/>
    <lineage>
        <taxon>Eukaryota</taxon>
        <taxon>Metazoa</taxon>
        <taxon>Chordata</taxon>
        <taxon>Craniata</taxon>
        <taxon>Vertebrata</taxon>
        <taxon>Euteleostomi</taxon>
        <taxon>Mammalia</taxon>
        <taxon>Eutheria</taxon>
        <taxon>Laurasiatheria</taxon>
        <taxon>Artiodactyla</taxon>
        <taxon>Ruminantia</taxon>
        <taxon>Pecora</taxon>
        <taxon>Cervidae</taxon>
        <taxon>Cervinae</taxon>
        <taxon>Cervus</taxon>
    </lineage>
</organism>
<gene>
    <name evidence="7" type="ORF">Celaphus_00001872</name>
</gene>
<sequence>MGSASITPDRCNVTLECRAPGATEDLNVTWENKGLPKEWEQRRTLEPASNSRILAVSLPRGQPHASLVCVVSNPVGNKTASFDLGKVCVHGARSQDDDDDDSIQYAELSQQESQQSSNKAINSVN</sequence>
<dbReference type="InterPro" id="IPR036179">
    <property type="entry name" value="Ig-like_dom_sf"/>
</dbReference>
<evidence type="ECO:0000256" key="3">
    <source>
        <dbReference type="ARBA" id="ARBA00023136"/>
    </source>
</evidence>
<keyword evidence="3" id="KW-0472">Membrane</keyword>
<dbReference type="AlphaFoldDB" id="A0A212CG41"/>
<dbReference type="SUPFAM" id="SSF48726">
    <property type="entry name" value="Immunoglobulin"/>
    <property type="match status" value="1"/>
</dbReference>
<keyword evidence="4" id="KW-0325">Glycoprotein</keyword>
<dbReference type="PROSITE" id="PS50835">
    <property type="entry name" value="IG_LIKE"/>
    <property type="match status" value="1"/>
</dbReference>
<dbReference type="InterPro" id="IPR007110">
    <property type="entry name" value="Ig-like_dom"/>
</dbReference>
<reference evidence="7 8" key="1">
    <citation type="journal article" date="2018" name="Mol. Genet. Genomics">
        <title>The red deer Cervus elaphus genome CerEla1.0: sequencing, annotating, genes, and chromosomes.</title>
        <authorList>
            <person name="Bana N.A."/>
            <person name="Nyiri A."/>
            <person name="Nagy J."/>
            <person name="Frank K."/>
            <person name="Nagy T."/>
            <person name="Steger V."/>
            <person name="Schiller M."/>
            <person name="Lakatos P."/>
            <person name="Sugar L."/>
            <person name="Horn P."/>
            <person name="Barta E."/>
            <person name="Orosz L."/>
        </authorList>
    </citation>
    <scope>NUCLEOTIDE SEQUENCE [LARGE SCALE GENOMIC DNA]</scope>
    <source>
        <strain evidence="7">Hungarian</strain>
    </source>
</reference>
<keyword evidence="5" id="KW-0393">Immunoglobulin domain</keyword>
<dbReference type="Proteomes" id="UP000242450">
    <property type="component" value="Chromosome 20"/>
</dbReference>
<dbReference type="InterPro" id="IPR013151">
    <property type="entry name" value="Immunoglobulin_dom"/>
</dbReference>
<comment type="caution">
    <text evidence="7">The sequence shown here is derived from an EMBL/GenBank/DDBJ whole genome shotgun (WGS) entry which is preliminary data.</text>
</comment>
<evidence type="ECO:0000313" key="8">
    <source>
        <dbReference type="Proteomes" id="UP000242450"/>
    </source>
</evidence>
<name>A0A212CG41_CEREH</name>
<dbReference type="Gene3D" id="2.60.40.10">
    <property type="entry name" value="Immunoglobulins"/>
    <property type="match status" value="1"/>
</dbReference>
<dbReference type="InterPro" id="IPR013783">
    <property type="entry name" value="Ig-like_fold"/>
</dbReference>
<comment type="subcellular location">
    <subcellularLocation>
        <location evidence="1">Membrane</location>
    </subcellularLocation>
</comment>
<keyword evidence="2" id="KW-0732">Signal</keyword>
<dbReference type="CDD" id="cd00096">
    <property type="entry name" value="Ig"/>
    <property type="match status" value="1"/>
</dbReference>
<evidence type="ECO:0000256" key="5">
    <source>
        <dbReference type="ARBA" id="ARBA00023319"/>
    </source>
</evidence>